<keyword evidence="2" id="KW-1185">Reference proteome</keyword>
<evidence type="ECO:0000313" key="2">
    <source>
        <dbReference type="Proteomes" id="UP000186110"/>
    </source>
</evidence>
<reference evidence="1 2" key="1">
    <citation type="submission" date="2017-01" db="EMBL/GenBank/DDBJ databases">
        <authorList>
            <person name="Mah S.A."/>
            <person name="Swanson W.J."/>
            <person name="Moy G.W."/>
            <person name="Vacquier V.D."/>
        </authorList>
    </citation>
    <scope>NUCLEOTIDE SEQUENCE [LARGE SCALE GENOMIC DNA]</scope>
    <source>
        <strain evidence="1 2">DSM 22694</strain>
    </source>
</reference>
<accession>A0A1P8KE58</accession>
<organism evidence="1 2">
    <name type="scientific">Rhodoferax saidenbachensis</name>
    <dbReference type="NCBI Taxonomy" id="1484693"/>
    <lineage>
        <taxon>Bacteria</taxon>
        <taxon>Pseudomonadati</taxon>
        <taxon>Pseudomonadota</taxon>
        <taxon>Betaproteobacteria</taxon>
        <taxon>Burkholderiales</taxon>
        <taxon>Comamonadaceae</taxon>
        <taxon>Rhodoferax</taxon>
    </lineage>
</organism>
<name>A0A1P8KE58_9BURK</name>
<protein>
    <recommendedName>
        <fullName evidence="3">RiboL-PSP-HEPN domain-containing protein</fullName>
    </recommendedName>
</protein>
<sequence length="198" mass="22746">MRKKRSLGADQFSKILQQDVIRSKERMDSDPSEAHRREFVRTTYSAIEAQYWQLKMYLIEHIVTNKKEAFHEVAALKEESYVVSEKGEVHIKSKGYPLKTGLRLVVSILQKYKIPIQVNLGSVDWKNLDGALKIRNRVIHPKSMEDITVSIEEAECCYQAFAYINNLMLVAILGSALAVLNEGPVRNKRSSFFSLKEK</sequence>
<dbReference type="KEGG" id="rsb:RS694_18510"/>
<evidence type="ECO:0000313" key="1">
    <source>
        <dbReference type="EMBL" id="APW44317.1"/>
    </source>
</evidence>
<dbReference type="Proteomes" id="UP000186110">
    <property type="component" value="Chromosome"/>
</dbReference>
<dbReference type="STRING" id="1484693.RS694_18510"/>
<proteinExistence type="predicted"/>
<evidence type="ECO:0008006" key="3">
    <source>
        <dbReference type="Google" id="ProtNLM"/>
    </source>
</evidence>
<dbReference type="EMBL" id="CP019239">
    <property type="protein sequence ID" value="APW44317.1"/>
    <property type="molecule type" value="Genomic_DNA"/>
</dbReference>
<dbReference type="AlphaFoldDB" id="A0A1P8KE58"/>
<gene>
    <name evidence="1" type="ORF">RS694_18510</name>
</gene>
<dbReference type="RefSeq" id="WP_029706531.1">
    <property type="nucleotide sequence ID" value="NZ_CP019239.1"/>
</dbReference>